<name>A0ACC1Z5A0_MELAZ</name>
<gene>
    <name evidence="1" type="ORF">OWV82_002944</name>
</gene>
<keyword evidence="2" id="KW-1185">Reference proteome</keyword>
<evidence type="ECO:0000313" key="1">
    <source>
        <dbReference type="EMBL" id="KAJ4730290.1"/>
    </source>
</evidence>
<dbReference type="EMBL" id="CM051394">
    <property type="protein sequence ID" value="KAJ4730290.1"/>
    <property type="molecule type" value="Genomic_DNA"/>
</dbReference>
<evidence type="ECO:0000313" key="2">
    <source>
        <dbReference type="Proteomes" id="UP001164539"/>
    </source>
</evidence>
<reference evidence="1 2" key="1">
    <citation type="journal article" date="2023" name="Science">
        <title>Complex scaffold remodeling in plant triterpene biosynthesis.</title>
        <authorList>
            <person name="De La Pena R."/>
            <person name="Hodgson H."/>
            <person name="Liu J.C."/>
            <person name="Stephenson M.J."/>
            <person name="Martin A.C."/>
            <person name="Owen C."/>
            <person name="Harkess A."/>
            <person name="Leebens-Mack J."/>
            <person name="Jimenez L.E."/>
            <person name="Osbourn A."/>
            <person name="Sattely E.S."/>
        </authorList>
    </citation>
    <scope>NUCLEOTIDE SEQUENCE [LARGE SCALE GENOMIC DNA]</scope>
    <source>
        <strain evidence="2">cv. JPN11</strain>
        <tissue evidence="1">Leaf</tissue>
    </source>
</reference>
<organism evidence="1 2">
    <name type="scientific">Melia azedarach</name>
    <name type="common">Chinaberry tree</name>
    <dbReference type="NCBI Taxonomy" id="155640"/>
    <lineage>
        <taxon>Eukaryota</taxon>
        <taxon>Viridiplantae</taxon>
        <taxon>Streptophyta</taxon>
        <taxon>Embryophyta</taxon>
        <taxon>Tracheophyta</taxon>
        <taxon>Spermatophyta</taxon>
        <taxon>Magnoliopsida</taxon>
        <taxon>eudicotyledons</taxon>
        <taxon>Gunneridae</taxon>
        <taxon>Pentapetalae</taxon>
        <taxon>rosids</taxon>
        <taxon>malvids</taxon>
        <taxon>Sapindales</taxon>
        <taxon>Meliaceae</taxon>
        <taxon>Melia</taxon>
    </lineage>
</organism>
<proteinExistence type="predicted"/>
<comment type="caution">
    <text evidence="1">The sequence shown here is derived from an EMBL/GenBank/DDBJ whole genome shotgun (WGS) entry which is preliminary data.</text>
</comment>
<dbReference type="Proteomes" id="UP001164539">
    <property type="component" value="Chromosome 1"/>
</dbReference>
<protein>
    <submittedName>
        <fullName evidence="1">Uncharacterized protein</fullName>
    </submittedName>
</protein>
<accession>A0ACC1Z5A0</accession>
<sequence length="209" mass="23293">MTGRGKMNSSYVRPINISSPGQRIPYPTPQAFVPNQNKLLSSASSSTWIVTPRQNRGRRRYSPYLRTSRKRPFFWNLNCHKKFVEAAKQSGGLDKVSAVAVWEIMKAEMDDAIPTLKDASSVLSMLQFMFPEYLVNPPSSVTFYIDVQSESVSCDTMVSDFGKLKLAPKTESGGSADTVLNDLGKLKLENDSVLDDLGKLKLEETMLSE</sequence>